<dbReference type="OrthoDB" id="7699669at2759"/>
<name>A0A8J2MMY4_COTCN</name>
<organism evidence="1 2">
    <name type="scientific">Cotesia congregata</name>
    <name type="common">Parasitoid wasp</name>
    <name type="synonym">Apanteles congregatus</name>
    <dbReference type="NCBI Taxonomy" id="51543"/>
    <lineage>
        <taxon>Eukaryota</taxon>
        <taxon>Metazoa</taxon>
        <taxon>Ecdysozoa</taxon>
        <taxon>Arthropoda</taxon>
        <taxon>Hexapoda</taxon>
        <taxon>Insecta</taxon>
        <taxon>Pterygota</taxon>
        <taxon>Neoptera</taxon>
        <taxon>Endopterygota</taxon>
        <taxon>Hymenoptera</taxon>
        <taxon>Apocrita</taxon>
        <taxon>Ichneumonoidea</taxon>
        <taxon>Braconidae</taxon>
        <taxon>Microgastrinae</taxon>
        <taxon>Cotesia</taxon>
    </lineage>
</organism>
<protein>
    <submittedName>
        <fullName evidence="1">Uncharacterized protein</fullName>
    </submittedName>
</protein>
<reference evidence="1" key="1">
    <citation type="submission" date="2021-04" db="EMBL/GenBank/DDBJ databases">
        <authorList>
            <person name="Chebbi M.A.C M."/>
        </authorList>
    </citation>
    <scope>NUCLEOTIDE SEQUENCE</scope>
</reference>
<evidence type="ECO:0000313" key="2">
    <source>
        <dbReference type="Proteomes" id="UP000786811"/>
    </source>
</evidence>
<gene>
    <name evidence="1" type="ORF">HICCMSTLAB_LOCUS8425</name>
</gene>
<accession>A0A8J2MMY4</accession>
<sequence length="79" mass="9063">MIFCIVPKQNKKILTYRRFSDLNNTALSNSLMLSLNIGRDSLNELDPNSLLDIFLTNVINVLDEFAPLYSRTVFRSLNP</sequence>
<keyword evidence="2" id="KW-1185">Reference proteome</keyword>
<dbReference type="EMBL" id="CAJNRD030001121">
    <property type="protein sequence ID" value="CAG5096867.1"/>
    <property type="molecule type" value="Genomic_DNA"/>
</dbReference>
<dbReference type="AlphaFoldDB" id="A0A8J2MMY4"/>
<dbReference type="Proteomes" id="UP000786811">
    <property type="component" value="Unassembled WGS sequence"/>
</dbReference>
<comment type="caution">
    <text evidence="1">The sequence shown here is derived from an EMBL/GenBank/DDBJ whole genome shotgun (WGS) entry which is preliminary data.</text>
</comment>
<proteinExistence type="predicted"/>
<evidence type="ECO:0000313" key="1">
    <source>
        <dbReference type="EMBL" id="CAG5096867.1"/>
    </source>
</evidence>